<accession>A0A6G1JXM7</accession>
<organism evidence="2 3">
    <name type="scientific">Pleomassaria siparia CBS 279.74</name>
    <dbReference type="NCBI Taxonomy" id="1314801"/>
    <lineage>
        <taxon>Eukaryota</taxon>
        <taxon>Fungi</taxon>
        <taxon>Dikarya</taxon>
        <taxon>Ascomycota</taxon>
        <taxon>Pezizomycotina</taxon>
        <taxon>Dothideomycetes</taxon>
        <taxon>Pleosporomycetidae</taxon>
        <taxon>Pleosporales</taxon>
        <taxon>Pleomassariaceae</taxon>
        <taxon>Pleomassaria</taxon>
    </lineage>
</organism>
<feature type="chain" id="PRO_5026156663" description="Cyanovirin-N domain-containing protein" evidence="1">
    <location>
        <begin position="21"/>
        <end position="177"/>
    </location>
</feature>
<name>A0A6G1JXM7_9PLEO</name>
<evidence type="ECO:0000256" key="1">
    <source>
        <dbReference type="SAM" id="SignalP"/>
    </source>
</evidence>
<evidence type="ECO:0000313" key="2">
    <source>
        <dbReference type="EMBL" id="KAF2705022.1"/>
    </source>
</evidence>
<dbReference type="AlphaFoldDB" id="A0A6G1JXM7"/>
<keyword evidence="3" id="KW-1185">Reference proteome</keyword>
<evidence type="ECO:0008006" key="4">
    <source>
        <dbReference type="Google" id="ProtNLM"/>
    </source>
</evidence>
<reference evidence="2" key="1">
    <citation type="journal article" date="2020" name="Stud. Mycol.">
        <title>101 Dothideomycetes genomes: a test case for predicting lifestyles and emergence of pathogens.</title>
        <authorList>
            <person name="Haridas S."/>
            <person name="Albert R."/>
            <person name="Binder M."/>
            <person name="Bloem J."/>
            <person name="Labutti K."/>
            <person name="Salamov A."/>
            <person name="Andreopoulos B."/>
            <person name="Baker S."/>
            <person name="Barry K."/>
            <person name="Bills G."/>
            <person name="Bluhm B."/>
            <person name="Cannon C."/>
            <person name="Castanera R."/>
            <person name="Culley D."/>
            <person name="Daum C."/>
            <person name="Ezra D."/>
            <person name="Gonzalez J."/>
            <person name="Henrissat B."/>
            <person name="Kuo A."/>
            <person name="Liang C."/>
            <person name="Lipzen A."/>
            <person name="Lutzoni F."/>
            <person name="Magnuson J."/>
            <person name="Mondo S."/>
            <person name="Nolan M."/>
            <person name="Ohm R."/>
            <person name="Pangilinan J."/>
            <person name="Park H.-J."/>
            <person name="Ramirez L."/>
            <person name="Alfaro M."/>
            <person name="Sun H."/>
            <person name="Tritt A."/>
            <person name="Yoshinaga Y."/>
            <person name="Zwiers L.-H."/>
            <person name="Turgeon B."/>
            <person name="Goodwin S."/>
            <person name="Spatafora J."/>
            <person name="Crous P."/>
            <person name="Grigoriev I."/>
        </authorList>
    </citation>
    <scope>NUCLEOTIDE SEQUENCE</scope>
    <source>
        <strain evidence="2">CBS 279.74</strain>
    </source>
</reference>
<dbReference type="OrthoDB" id="2910287at2759"/>
<sequence length="177" mass="18712">MHFTASTLLLPLTLLASTGAAAPTSTLLQKRGLPGAVYVCTDQNFQGDCAWQAPNTDCRIVGTGFNAPESVGPDPGGYCVLYKAQNCNQSLMTIRFPGLGTGLPTGFPNGVGSMRCAQDGQVLKQGNPVVESSTMQASKLAGGVGSTERKHVEGEIKDMQKDGFKDGFIGQKKKMYY</sequence>
<feature type="signal peptide" evidence="1">
    <location>
        <begin position="1"/>
        <end position="20"/>
    </location>
</feature>
<evidence type="ECO:0000313" key="3">
    <source>
        <dbReference type="Proteomes" id="UP000799428"/>
    </source>
</evidence>
<dbReference type="EMBL" id="MU005780">
    <property type="protein sequence ID" value="KAF2705022.1"/>
    <property type="molecule type" value="Genomic_DNA"/>
</dbReference>
<gene>
    <name evidence="2" type="ORF">K504DRAFT_460808</name>
</gene>
<keyword evidence="1" id="KW-0732">Signal</keyword>
<protein>
    <recommendedName>
        <fullName evidence="4">Cyanovirin-N domain-containing protein</fullName>
    </recommendedName>
</protein>
<proteinExistence type="predicted"/>
<dbReference type="Proteomes" id="UP000799428">
    <property type="component" value="Unassembled WGS sequence"/>
</dbReference>